<comment type="caution">
    <text evidence="2">The sequence shown here is derived from an EMBL/GenBank/DDBJ whole genome shotgun (WGS) entry which is preliminary data.</text>
</comment>
<sequence>MWQQAAVSQWPPKAGVMMATAEACWSDVPGCPVGMCSTTVLAHLLSCLCLWGLCSNMPAITTSNAISYLNPDTPSLTPPALPQQPHSQRFHKYAKCPLRTSLPSNPTTAIPKSPTPSASSSPPSK</sequence>
<keyword evidence="3" id="KW-1185">Reference proteome</keyword>
<evidence type="ECO:0000313" key="3">
    <source>
        <dbReference type="Proteomes" id="UP000324222"/>
    </source>
</evidence>
<name>A0A5B7FPQ0_PORTR</name>
<organism evidence="2 3">
    <name type="scientific">Portunus trituberculatus</name>
    <name type="common">Swimming crab</name>
    <name type="synonym">Neptunus trituberculatus</name>
    <dbReference type="NCBI Taxonomy" id="210409"/>
    <lineage>
        <taxon>Eukaryota</taxon>
        <taxon>Metazoa</taxon>
        <taxon>Ecdysozoa</taxon>
        <taxon>Arthropoda</taxon>
        <taxon>Crustacea</taxon>
        <taxon>Multicrustacea</taxon>
        <taxon>Malacostraca</taxon>
        <taxon>Eumalacostraca</taxon>
        <taxon>Eucarida</taxon>
        <taxon>Decapoda</taxon>
        <taxon>Pleocyemata</taxon>
        <taxon>Brachyura</taxon>
        <taxon>Eubrachyura</taxon>
        <taxon>Portunoidea</taxon>
        <taxon>Portunidae</taxon>
        <taxon>Portuninae</taxon>
        <taxon>Portunus</taxon>
    </lineage>
</organism>
<dbReference type="Proteomes" id="UP000324222">
    <property type="component" value="Unassembled WGS sequence"/>
</dbReference>
<evidence type="ECO:0000256" key="1">
    <source>
        <dbReference type="SAM" id="MobiDB-lite"/>
    </source>
</evidence>
<evidence type="ECO:0000313" key="2">
    <source>
        <dbReference type="EMBL" id="MPC46344.1"/>
    </source>
</evidence>
<dbReference type="EMBL" id="VSRR010007159">
    <property type="protein sequence ID" value="MPC46344.1"/>
    <property type="molecule type" value="Genomic_DNA"/>
</dbReference>
<reference evidence="2 3" key="1">
    <citation type="submission" date="2019-05" db="EMBL/GenBank/DDBJ databases">
        <title>Another draft genome of Portunus trituberculatus and its Hox gene families provides insights of decapod evolution.</title>
        <authorList>
            <person name="Jeong J.-H."/>
            <person name="Song I."/>
            <person name="Kim S."/>
            <person name="Choi T."/>
            <person name="Kim D."/>
            <person name="Ryu S."/>
            <person name="Kim W."/>
        </authorList>
    </citation>
    <scope>NUCLEOTIDE SEQUENCE [LARGE SCALE GENOMIC DNA]</scope>
    <source>
        <tissue evidence="2">Muscle</tissue>
    </source>
</reference>
<dbReference type="AlphaFoldDB" id="A0A5B7FPQ0"/>
<feature type="region of interest" description="Disordered" evidence="1">
    <location>
        <begin position="99"/>
        <end position="125"/>
    </location>
</feature>
<proteinExistence type="predicted"/>
<gene>
    <name evidence="2" type="ORF">E2C01_040062</name>
</gene>
<protein>
    <submittedName>
        <fullName evidence="2">Uncharacterized protein</fullName>
    </submittedName>
</protein>
<accession>A0A5B7FPQ0</accession>
<feature type="compositionally biased region" description="Low complexity" evidence="1">
    <location>
        <begin position="106"/>
        <end position="125"/>
    </location>
</feature>